<dbReference type="InterPro" id="IPR002656">
    <property type="entry name" value="Acyl_transf_3_dom"/>
</dbReference>
<feature type="transmembrane region" description="Helical" evidence="7">
    <location>
        <begin position="204"/>
        <end position="223"/>
    </location>
</feature>
<feature type="transmembrane region" description="Helical" evidence="7">
    <location>
        <begin position="272"/>
        <end position="291"/>
    </location>
</feature>
<evidence type="ECO:0000256" key="5">
    <source>
        <dbReference type="ARBA" id="ARBA00022989"/>
    </source>
</evidence>
<accession>A0A4Q7N8X9</accession>
<gene>
    <name evidence="9" type="ORF">EV675_5159</name>
</gene>
<evidence type="ECO:0000313" key="10">
    <source>
        <dbReference type="Proteomes" id="UP000292445"/>
    </source>
</evidence>
<keyword evidence="10" id="KW-1185">Reference proteome</keyword>
<evidence type="ECO:0000256" key="7">
    <source>
        <dbReference type="SAM" id="Phobius"/>
    </source>
</evidence>
<feature type="transmembrane region" description="Helical" evidence="7">
    <location>
        <begin position="243"/>
        <end position="260"/>
    </location>
</feature>
<dbReference type="PANTHER" id="PTHR40074:SF2">
    <property type="entry name" value="O-ACETYLTRANSFERASE WECH"/>
    <property type="match status" value="1"/>
</dbReference>
<feature type="transmembrane region" description="Helical" evidence="7">
    <location>
        <begin position="42"/>
        <end position="62"/>
    </location>
</feature>
<dbReference type="GO" id="GO:0005886">
    <property type="term" value="C:plasma membrane"/>
    <property type="evidence" value="ECO:0007669"/>
    <property type="project" value="UniProtKB-SubCell"/>
</dbReference>
<evidence type="ECO:0000256" key="1">
    <source>
        <dbReference type="ARBA" id="ARBA00004651"/>
    </source>
</evidence>
<keyword evidence="6 7" id="KW-0472">Membrane</keyword>
<name>A0A4Q7N8X9_9BURK</name>
<keyword evidence="3" id="KW-1003">Cell membrane</keyword>
<protein>
    <submittedName>
        <fullName evidence="9">Fucose 4-O-acetylase-like acetyltransferase</fullName>
    </submittedName>
</protein>
<keyword evidence="5 7" id="KW-1133">Transmembrane helix</keyword>
<feature type="domain" description="Acyltransferase 3" evidence="8">
    <location>
        <begin position="7"/>
        <end position="314"/>
    </location>
</feature>
<keyword evidence="9" id="KW-0808">Transferase</keyword>
<feature type="transmembrane region" description="Helical" evidence="7">
    <location>
        <begin position="297"/>
        <end position="318"/>
    </location>
</feature>
<evidence type="ECO:0000259" key="8">
    <source>
        <dbReference type="Pfam" id="PF01757"/>
    </source>
</evidence>
<reference evidence="9 10" key="1">
    <citation type="submission" date="2019-02" db="EMBL/GenBank/DDBJ databases">
        <title>Genomic Encyclopedia of Type Strains, Phase IV (KMG-IV): sequencing the most valuable type-strain genomes for metagenomic binning, comparative biology and taxonomic classification.</title>
        <authorList>
            <person name="Goeker M."/>
        </authorList>
    </citation>
    <scope>NUCLEOTIDE SEQUENCE [LARGE SCALE GENOMIC DNA]</scope>
    <source>
        <strain evidence="9 10">K24</strain>
    </source>
</reference>
<dbReference type="Proteomes" id="UP000292445">
    <property type="component" value="Unassembled WGS sequence"/>
</dbReference>
<proteinExistence type="inferred from homology"/>
<dbReference type="GO" id="GO:0009246">
    <property type="term" value="P:enterobacterial common antigen biosynthetic process"/>
    <property type="evidence" value="ECO:0007669"/>
    <property type="project" value="TreeGrafter"/>
</dbReference>
<dbReference type="Pfam" id="PF01757">
    <property type="entry name" value="Acyl_transf_3"/>
    <property type="match status" value="1"/>
</dbReference>
<evidence type="ECO:0000256" key="2">
    <source>
        <dbReference type="ARBA" id="ARBA00007400"/>
    </source>
</evidence>
<comment type="caution">
    <text evidence="9">The sequence shown here is derived from an EMBL/GenBank/DDBJ whole genome shotgun (WGS) entry which is preliminary data.</text>
</comment>
<dbReference type="GO" id="GO:0016413">
    <property type="term" value="F:O-acetyltransferase activity"/>
    <property type="evidence" value="ECO:0007669"/>
    <property type="project" value="TreeGrafter"/>
</dbReference>
<comment type="subcellular location">
    <subcellularLocation>
        <location evidence="1">Cell membrane</location>
        <topology evidence="1">Multi-pass membrane protein</topology>
    </subcellularLocation>
</comment>
<evidence type="ECO:0000256" key="6">
    <source>
        <dbReference type="ARBA" id="ARBA00023136"/>
    </source>
</evidence>
<evidence type="ECO:0000256" key="3">
    <source>
        <dbReference type="ARBA" id="ARBA00022475"/>
    </source>
</evidence>
<sequence length="347" mass="39432">MNSRDLRIETLRGLACILLVAYHVIGDGVRGLRLPDDAWLRWFSDSLVYLRMPLFTFLSGYVYAMRRPAQAGDFVPFFRGKVRRLLLPLLMVGQVYQYVQRHVGEVNVEHGGSWFRFMFYAYDHFWFLQALFLIFIVIYVLDVSGAGRNRRWLWTVTLLAFLILPHIRFAANPFSINGAFYLLPYFLLGVALRRTPGLDAPASLPRYWLPCAAAALLACIAWHQASLAGWNVPHLSADALSGQLYSAVSIAFLYSLAWQWKPLVRIGGYSYSIYLFHVFGTAGCRILLTHLNVHEPVVLFVCGLASGILLPILLEIVFDRWGITRLLFLGKAYVRGGSARRTGVQHE</sequence>
<evidence type="ECO:0000313" key="9">
    <source>
        <dbReference type="EMBL" id="RZS78509.1"/>
    </source>
</evidence>
<comment type="similarity">
    <text evidence="2">Belongs to the acyltransferase 3 family.</text>
</comment>
<dbReference type="AlphaFoldDB" id="A0A4Q7N8X9"/>
<dbReference type="EMBL" id="SGXC01000003">
    <property type="protein sequence ID" value="RZS78509.1"/>
    <property type="molecule type" value="Genomic_DNA"/>
</dbReference>
<evidence type="ECO:0000256" key="4">
    <source>
        <dbReference type="ARBA" id="ARBA00022692"/>
    </source>
</evidence>
<feature type="transmembrane region" description="Helical" evidence="7">
    <location>
        <begin position="174"/>
        <end position="192"/>
    </location>
</feature>
<feature type="transmembrane region" description="Helical" evidence="7">
    <location>
        <begin position="82"/>
        <end position="99"/>
    </location>
</feature>
<feature type="transmembrane region" description="Helical" evidence="7">
    <location>
        <begin position="152"/>
        <end position="168"/>
    </location>
</feature>
<keyword evidence="4 7" id="KW-0812">Transmembrane</keyword>
<dbReference type="RefSeq" id="WP_165404777.1">
    <property type="nucleotide sequence ID" value="NZ_SGXC01000003.1"/>
</dbReference>
<dbReference type="PANTHER" id="PTHR40074">
    <property type="entry name" value="O-ACETYLTRANSFERASE WECH"/>
    <property type="match status" value="1"/>
</dbReference>
<feature type="transmembrane region" description="Helical" evidence="7">
    <location>
        <begin position="119"/>
        <end position="140"/>
    </location>
</feature>
<organism evidence="9 10">
    <name type="scientific">Pigmentiphaga kullae</name>
    <dbReference type="NCBI Taxonomy" id="151784"/>
    <lineage>
        <taxon>Bacteria</taxon>
        <taxon>Pseudomonadati</taxon>
        <taxon>Pseudomonadota</taxon>
        <taxon>Betaproteobacteria</taxon>
        <taxon>Burkholderiales</taxon>
        <taxon>Alcaligenaceae</taxon>
        <taxon>Pigmentiphaga</taxon>
    </lineage>
</organism>